<dbReference type="PANTHER" id="PTHR42736">
    <property type="entry name" value="PROTEIN-GLUTAMINE GAMMA-GLUTAMYLTRANSFERASE"/>
    <property type="match status" value="1"/>
</dbReference>
<evidence type="ECO:0000256" key="1">
    <source>
        <dbReference type="SAM" id="Phobius"/>
    </source>
</evidence>
<dbReference type="InterPro" id="IPR025403">
    <property type="entry name" value="TgpA-like_C"/>
</dbReference>
<keyword evidence="1" id="KW-0472">Membrane</keyword>
<feature type="transmembrane region" description="Helical" evidence="1">
    <location>
        <begin position="12"/>
        <end position="42"/>
    </location>
</feature>
<dbReference type="PATRIC" id="fig|1121015.4.peg.2682"/>
<dbReference type="Proteomes" id="UP000029385">
    <property type="component" value="Unassembled WGS sequence"/>
</dbReference>
<dbReference type="AlphaFoldDB" id="A0A091AQ14"/>
<feature type="transmembrane region" description="Helical" evidence="1">
    <location>
        <begin position="54"/>
        <end position="72"/>
    </location>
</feature>
<feature type="transmembrane region" description="Helical" evidence="1">
    <location>
        <begin position="531"/>
        <end position="554"/>
    </location>
</feature>
<comment type="caution">
    <text evidence="3">The sequence shown here is derived from an EMBL/GenBank/DDBJ whole genome shotgun (WGS) entry which is preliminary data.</text>
</comment>
<proteinExistence type="predicted"/>
<dbReference type="RefSeq" id="WP_022967944.1">
    <property type="nucleotide sequence ID" value="NZ_ATVD01000001.1"/>
</dbReference>
<dbReference type="Pfam" id="PF11992">
    <property type="entry name" value="TgpA_N"/>
    <property type="match status" value="1"/>
</dbReference>
<dbReference type="eggNOG" id="COG1305">
    <property type="taxonomic scope" value="Bacteria"/>
</dbReference>
<evidence type="ECO:0000259" key="2">
    <source>
        <dbReference type="SMART" id="SM00460"/>
    </source>
</evidence>
<name>A0A091AQ14_9GAMM</name>
<sequence length="648" mass="71934">MIESLPRPLRGACLTAAAACALPLLIQMPVWLIPVLIAVGALGAWSQKKWPTPLRVLVMIMIGGLVFAAFGFRIGRDTASAGLLAMLVLKPAETFSTRDARSLLGFSLFAPFTAFLQDQGPLTLALCVPAMLLMLMAWSLLVQDGAGLQLATLPRQLKQSGFALLIAAPMALAGFWLFPRLASPLWGLPQLSAKRMGLGDRMTPNEWLDVLVDDSPALRARFLGPAPPREQMYWRGPVLSRFDGEAWTRTSATAFAAPPVLRPDAATVRYEVMLEPTESRDLVLLDVPLGAPAESHLTRELSAVRDEPVNNLIRYVGESSPSARFEGSLNAIEMSSLLSLPTGRDPRLRARAVQWHAQTPDPLQLTERFLQWVRADFQYTLSAPPVGYHASDDFMFETRQGFCQHFSSAYVVFMRAAGIPARVVTGYAGGHYNRVGDYWLVYRKDAHAWAEIWIEGRGWVRVDPTAAVAPENILDTIDDLQAQQGLGPDMLQPMFDMSDMLRRGWNELVLGFDSVRQRNLLRPLGIRDAEAWQLVLAFAVGAALALGLTLWLLLREHKDRSDPLVQAWRAFAKRLGRAGIRKAPNEAPLSYGERVAALLPANADTVRRLSGRYCEWRYAGTELSATERQALIRELRRFRVGRTPPEQR</sequence>
<dbReference type="Pfam" id="PF13559">
    <property type="entry name" value="DUF4129"/>
    <property type="match status" value="1"/>
</dbReference>
<dbReference type="InterPro" id="IPR002931">
    <property type="entry name" value="Transglutaminase-like"/>
</dbReference>
<dbReference type="OrthoDB" id="9804872at2"/>
<dbReference type="InterPro" id="IPR021878">
    <property type="entry name" value="TgpA_N"/>
</dbReference>
<feature type="domain" description="Transglutaminase-like" evidence="2">
    <location>
        <begin position="395"/>
        <end position="466"/>
    </location>
</feature>
<dbReference type="Gene3D" id="3.10.620.30">
    <property type="match status" value="1"/>
</dbReference>
<keyword evidence="4" id="KW-1185">Reference proteome</keyword>
<dbReference type="InterPro" id="IPR052901">
    <property type="entry name" value="Bact_TGase-like"/>
</dbReference>
<dbReference type="EMBL" id="AVCI01000045">
    <property type="protein sequence ID" value="KFN41247.1"/>
    <property type="molecule type" value="Genomic_DNA"/>
</dbReference>
<evidence type="ECO:0000313" key="4">
    <source>
        <dbReference type="Proteomes" id="UP000029385"/>
    </source>
</evidence>
<dbReference type="Pfam" id="PF01841">
    <property type="entry name" value="Transglut_core"/>
    <property type="match status" value="1"/>
</dbReference>
<keyword evidence="1" id="KW-1133">Transmembrane helix</keyword>
<evidence type="ECO:0000313" key="3">
    <source>
        <dbReference type="EMBL" id="KFN41247.1"/>
    </source>
</evidence>
<accession>A0A091AQ14</accession>
<reference evidence="3 4" key="1">
    <citation type="submission" date="2013-09" db="EMBL/GenBank/DDBJ databases">
        <title>Genome sequencing of Arenimonas oryziterrae.</title>
        <authorList>
            <person name="Chen F."/>
            <person name="Wang G."/>
        </authorList>
    </citation>
    <scope>NUCLEOTIDE SEQUENCE [LARGE SCALE GENOMIC DNA]</scope>
    <source>
        <strain evidence="3 4">YC6267</strain>
    </source>
</reference>
<dbReference type="STRING" id="1121015.GCA_000420545_00271"/>
<feature type="transmembrane region" description="Helical" evidence="1">
    <location>
        <begin position="122"/>
        <end position="141"/>
    </location>
</feature>
<protein>
    <recommendedName>
        <fullName evidence="2">Transglutaminase-like domain-containing protein</fullName>
    </recommendedName>
</protein>
<dbReference type="SMART" id="SM00460">
    <property type="entry name" value="TGc"/>
    <property type="match status" value="1"/>
</dbReference>
<dbReference type="SUPFAM" id="SSF54001">
    <property type="entry name" value="Cysteine proteinases"/>
    <property type="match status" value="1"/>
</dbReference>
<gene>
    <name evidence="3" type="ORF">N789_04990</name>
</gene>
<dbReference type="InterPro" id="IPR038765">
    <property type="entry name" value="Papain-like_cys_pep_sf"/>
</dbReference>
<dbReference type="PANTHER" id="PTHR42736:SF1">
    <property type="entry name" value="PROTEIN-GLUTAMINE GAMMA-GLUTAMYLTRANSFERASE"/>
    <property type="match status" value="1"/>
</dbReference>
<organism evidence="3 4">
    <name type="scientific">Arenimonas oryziterrae DSM 21050 = YC6267</name>
    <dbReference type="NCBI Taxonomy" id="1121015"/>
    <lineage>
        <taxon>Bacteria</taxon>
        <taxon>Pseudomonadati</taxon>
        <taxon>Pseudomonadota</taxon>
        <taxon>Gammaproteobacteria</taxon>
        <taxon>Lysobacterales</taxon>
        <taxon>Lysobacteraceae</taxon>
        <taxon>Arenimonas</taxon>
    </lineage>
</organism>
<keyword evidence="1" id="KW-0812">Transmembrane</keyword>
<feature type="transmembrane region" description="Helical" evidence="1">
    <location>
        <begin position="162"/>
        <end position="179"/>
    </location>
</feature>